<keyword evidence="2 5" id="KW-0812">Transmembrane</keyword>
<dbReference type="Proteomes" id="UP000218824">
    <property type="component" value="Chromosome"/>
</dbReference>
<evidence type="ECO:0000256" key="5">
    <source>
        <dbReference type="SAM" id="Phobius"/>
    </source>
</evidence>
<dbReference type="GO" id="GO:0016020">
    <property type="term" value="C:membrane"/>
    <property type="evidence" value="ECO:0007669"/>
    <property type="project" value="UniProtKB-SubCell"/>
</dbReference>
<evidence type="ECO:0000256" key="1">
    <source>
        <dbReference type="ARBA" id="ARBA00004370"/>
    </source>
</evidence>
<comment type="subcellular location">
    <subcellularLocation>
        <location evidence="1">Membrane</location>
    </subcellularLocation>
</comment>
<feature type="transmembrane region" description="Helical" evidence="5">
    <location>
        <begin position="74"/>
        <end position="95"/>
    </location>
</feature>
<dbReference type="AlphaFoldDB" id="A0AAU9AG85"/>
<dbReference type="RefSeq" id="WP_096378658.1">
    <property type="nucleotide sequence ID" value="NZ_AP014940.1"/>
</dbReference>
<dbReference type="InterPro" id="IPR050307">
    <property type="entry name" value="Sterol_Desaturase_Related"/>
</dbReference>
<feature type="domain" description="Fatty acid hydroxylase" evidence="6">
    <location>
        <begin position="112"/>
        <end position="245"/>
    </location>
</feature>
<dbReference type="KEGG" id="lem:LEN_2643"/>
<dbReference type="EMBL" id="AP014940">
    <property type="protein sequence ID" value="BAV98130.1"/>
    <property type="molecule type" value="Genomic_DNA"/>
</dbReference>
<evidence type="ECO:0000313" key="8">
    <source>
        <dbReference type="Proteomes" id="UP000218824"/>
    </source>
</evidence>
<dbReference type="GeneID" id="83064488"/>
<evidence type="ECO:0000256" key="4">
    <source>
        <dbReference type="ARBA" id="ARBA00023136"/>
    </source>
</evidence>
<dbReference type="PANTHER" id="PTHR11863">
    <property type="entry name" value="STEROL DESATURASE"/>
    <property type="match status" value="1"/>
</dbReference>
<evidence type="ECO:0000313" key="7">
    <source>
        <dbReference type="EMBL" id="BAV98130.1"/>
    </source>
</evidence>
<reference evidence="7 8" key="1">
    <citation type="journal article" date="2017" name="DNA Res.">
        <title>Complete genome sequence and expression profile of the commercial lytic enzyme producer Lysobacter enzymogenes M497-1.</title>
        <authorList>
            <person name="Takami H."/>
            <person name="Toyoda A."/>
            <person name="Uchiyama I."/>
            <person name="Itoh T."/>
            <person name="Takaki Y."/>
            <person name="Arai W."/>
            <person name="Nishi S."/>
            <person name="Kawai M."/>
            <person name="Shinya K."/>
            <person name="Ikeda H."/>
        </authorList>
    </citation>
    <scope>NUCLEOTIDE SEQUENCE [LARGE SCALE GENOMIC DNA]</scope>
    <source>
        <strain evidence="7 8">M497-1</strain>
    </source>
</reference>
<accession>A0AAU9AG85</accession>
<dbReference type="GO" id="GO:0016491">
    <property type="term" value="F:oxidoreductase activity"/>
    <property type="evidence" value="ECO:0007669"/>
    <property type="project" value="InterPro"/>
</dbReference>
<dbReference type="GO" id="GO:0005506">
    <property type="term" value="F:iron ion binding"/>
    <property type="evidence" value="ECO:0007669"/>
    <property type="project" value="InterPro"/>
</dbReference>
<name>A0AAU9AG85_LYSEN</name>
<feature type="transmembrane region" description="Helical" evidence="5">
    <location>
        <begin position="34"/>
        <end position="54"/>
    </location>
</feature>
<keyword evidence="3 5" id="KW-1133">Transmembrane helix</keyword>
<sequence>MSAWFQRLYAPAFFFGFILAALYAVEGLGLRPHWALPPLLALSLAVSFASERALPYRREWNRGPGERGRDAIHFVVNEGLNLAGLALLPLAAAWRPWPALWPQSWPLALQLAVAIVLADLGLTLAHYASHRWPLLWRFHAVHHSVTRMYGFNGLMKHPLHQAIEAAAGVGPLIALGLPLEATCVLAFAIAIQLQLQHSNVDMRIGPLRHVFAWAPVHRLHHLRYGRAGDVNFALFFSVWDRLLGTAAQAPGYRVGSQDLGIGSHPDYPRDYAGQLLEPFRTRPAQAEPALPPALRAALAQD</sequence>
<keyword evidence="4 5" id="KW-0472">Membrane</keyword>
<evidence type="ECO:0000256" key="2">
    <source>
        <dbReference type="ARBA" id="ARBA00022692"/>
    </source>
</evidence>
<organism evidence="7 8">
    <name type="scientific">Lysobacter enzymogenes</name>
    <dbReference type="NCBI Taxonomy" id="69"/>
    <lineage>
        <taxon>Bacteria</taxon>
        <taxon>Pseudomonadati</taxon>
        <taxon>Pseudomonadota</taxon>
        <taxon>Gammaproteobacteria</taxon>
        <taxon>Lysobacterales</taxon>
        <taxon>Lysobacteraceae</taxon>
        <taxon>Lysobacter</taxon>
    </lineage>
</organism>
<feature type="transmembrane region" description="Helical" evidence="5">
    <location>
        <begin position="107"/>
        <end position="128"/>
    </location>
</feature>
<evidence type="ECO:0000256" key="3">
    <source>
        <dbReference type="ARBA" id="ARBA00022989"/>
    </source>
</evidence>
<proteinExistence type="predicted"/>
<dbReference type="Pfam" id="PF04116">
    <property type="entry name" value="FA_hydroxylase"/>
    <property type="match status" value="1"/>
</dbReference>
<protein>
    <recommendedName>
        <fullName evidence="6">Fatty acid hydroxylase domain-containing protein</fullName>
    </recommendedName>
</protein>
<gene>
    <name evidence="7" type="ORF">LEN_2643</name>
</gene>
<evidence type="ECO:0000259" key="6">
    <source>
        <dbReference type="Pfam" id="PF04116"/>
    </source>
</evidence>
<dbReference type="InterPro" id="IPR006694">
    <property type="entry name" value="Fatty_acid_hydroxylase"/>
</dbReference>
<dbReference type="GO" id="GO:0008610">
    <property type="term" value="P:lipid biosynthetic process"/>
    <property type="evidence" value="ECO:0007669"/>
    <property type="project" value="InterPro"/>
</dbReference>